<evidence type="ECO:0000313" key="5">
    <source>
        <dbReference type="Proteomes" id="UP001152320"/>
    </source>
</evidence>
<protein>
    <submittedName>
        <fullName evidence="4">ADP-ribosylation factor-like protein 16</fullName>
    </submittedName>
</protein>
<dbReference type="GO" id="GO:0003924">
    <property type="term" value="F:GTPase activity"/>
    <property type="evidence" value="ECO:0007669"/>
    <property type="project" value="InterPro"/>
</dbReference>
<keyword evidence="2 3" id="KW-0342">GTP-binding</keyword>
<proteinExistence type="predicted"/>
<keyword evidence="1 3" id="KW-0547">Nucleotide-binding</keyword>
<dbReference type="PANTHER" id="PTHR46688:SF1">
    <property type="entry name" value="ADP-RIBOSYLATION FACTOR-LIKE PROTEIN 16"/>
    <property type="match status" value="1"/>
</dbReference>
<organism evidence="4 5">
    <name type="scientific">Holothuria leucospilota</name>
    <name type="common">Black long sea cucumber</name>
    <name type="synonym">Mertensiothuria leucospilota</name>
    <dbReference type="NCBI Taxonomy" id="206669"/>
    <lineage>
        <taxon>Eukaryota</taxon>
        <taxon>Metazoa</taxon>
        <taxon>Echinodermata</taxon>
        <taxon>Eleutherozoa</taxon>
        <taxon>Echinozoa</taxon>
        <taxon>Holothuroidea</taxon>
        <taxon>Aspidochirotacea</taxon>
        <taxon>Aspidochirotida</taxon>
        <taxon>Holothuriidae</taxon>
        <taxon>Holothuria</taxon>
    </lineage>
</organism>
<evidence type="ECO:0000256" key="3">
    <source>
        <dbReference type="PIRSR" id="PIRSR606689-1"/>
    </source>
</evidence>
<dbReference type="InterPro" id="IPR027417">
    <property type="entry name" value="P-loop_NTPase"/>
</dbReference>
<dbReference type="EMBL" id="JAIZAY010000008">
    <property type="protein sequence ID" value="KAJ8037962.1"/>
    <property type="molecule type" value="Genomic_DNA"/>
</dbReference>
<gene>
    <name evidence="4" type="ORF">HOLleu_18916</name>
</gene>
<dbReference type="Proteomes" id="UP001152320">
    <property type="component" value="Chromosome 8"/>
</dbReference>
<reference evidence="4" key="1">
    <citation type="submission" date="2021-10" db="EMBL/GenBank/DDBJ databases">
        <title>Tropical sea cucumber genome reveals ecological adaptation and Cuvierian tubules defense mechanism.</title>
        <authorList>
            <person name="Chen T."/>
        </authorList>
    </citation>
    <scope>NUCLEOTIDE SEQUENCE</scope>
    <source>
        <strain evidence="4">Nanhai2018</strain>
        <tissue evidence="4">Muscle</tissue>
    </source>
</reference>
<evidence type="ECO:0000256" key="1">
    <source>
        <dbReference type="ARBA" id="ARBA00022741"/>
    </source>
</evidence>
<dbReference type="SUPFAM" id="SSF52540">
    <property type="entry name" value="P-loop containing nucleoside triphosphate hydrolases"/>
    <property type="match status" value="1"/>
</dbReference>
<evidence type="ECO:0000256" key="2">
    <source>
        <dbReference type="ARBA" id="ARBA00023134"/>
    </source>
</evidence>
<dbReference type="PANTHER" id="PTHR46688">
    <property type="entry name" value="ADP-RIBOSYLATION FACTOR-LIKE PROTEIN 16"/>
    <property type="match status" value="1"/>
</dbReference>
<evidence type="ECO:0000313" key="4">
    <source>
        <dbReference type="EMBL" id="KAJ8037962.1"/>
    </source>
</evidence>
<dbReference type="AlphaFoldDB" id="A0A9Q1H711"/>
<comment type="caution">
    <text evidence="4">The sequence shown here is derived from an EMBL/GenBank/DDBJ whole genome shotgun (WGS) entry which is preliminary data.</text>
</comment>
<keyword evidence="5" id="KW-1185">Reference proteome</keyword>
<dbReference type="Pfam" id="PF00025">
    <property type="entry name" value="Arf"/>
    <property type="match status" value="1"/>
</dbReference>
<dbReference type="GO" id="GO:0005525">
    <property type="term" value="F:GTP binding"/>
    <property type="evidence" value="ECO:0007669"/>
    <property type="project" value="UniProtKB-KW"/>
</dbReference>
<name>A0A9Q1H711_HOLLE</name>
<dbReference type="Gene3D" id="3.40.50.300">
    <property type="entry name" value="P-loop containing nucleotide triphosphate hydrolases"/>
    <property type="match status" value="1"/>
</dbReference>
<feature type="binding site" evidence="3">
    <location>
        <begin position="53"/>
        <end position="56"/>
    </location>
    <ligand>
        <name>GTP</name>
        <dbReference type="ChEBI" id="CHEBI:37565"/>
    </ligand>
</feature>
<dbReference type="InterPro" id="IPR006689">
    <property type="entry name" value="Small_GTPase_ARF/SAR"/>
</dbReference>
<dbReference type="OrthoDB" id="365445at2759"/>
<accession>A0A9Q1H711</accession>
<sequence>MAPIWPTYLSDSSILIFMVDSSNPAQVSASTILLLTTLASEHLQNASVLVLLNKIDLSSSIQLSELKYIMQLEELLQNSKQNITVLECSVKEGTGLKEVIRWIGETTKGAPSGS</sequence>